<gene>
    <name evidence="12" type="ORF">BD410DRAFT_870900</name>
</gene>
<name>A0A4Y7PZE9_9AGAM</name>
<dbReference type="OrthoDB" id="9909019at2759"/>
<evidence type="ECO:0000313" key="13">
    <source>
        <dbReference type="Proteomes" id="UP000294933"/>
    </source>
</evidence>
<dbReference type="AlphaFoldDB" id="A0A4Y7PZE9"/>
<evidence type="ECO:0000256" key="6">
    <source>
        <dbReference type="ARBA" id="ARBA00023139"/>
    </source>
</evidence>
<dbReference type="STRING" id="50990.A0A4Y7PZE9"/>
<keyword evidence="13" id="KW-1185">Reference proteome</keyword>
<evidence type="ECO:0000256" key="9">
    <source>
        <dbReference type="ARBA" id="ARBA00048048"/>
    </source>
</evidence>
<evidence type="ECO:0000259" key="11">
    <source>
        <dbReference type="Pfam" id="PF01529"/>
    </source>
</evidence>
<evidence type="ECO:0000256" key="4">
    <source>
        <dbReference type="ARBA" id="ARBA00022989"/>
    </source>
</evidence>
<comment type="domain">
    <text evidence="10">The DHHC domain is required for palmitoyltransferase activity.</text>
</comment>
<evidence type="ECO:0000256" key="8">
    <source>
        <dbReference type="ARBA" id="ARBA00023315"/>
    </source>
</evidence>
<dbReference type="GO" id="GO:0016020">
    <property type="term" value="C:membrane"/>
    <property type="evidence" value="ECO:0007669"/>
    <property type="project" value="UniProtKB-SubCell"/>
</dbReference>
<keyword evidence="2 10" id="KW-0808">Transferase</keyword>
<dbReference type="InterPro" id="IPR001594">
    <property type="entry name" value="Palmitoyltrfase_DHHC"/>
</dbReference>
<dbReference type="PANTHER" id="PTHR12246">
    <property type="entry name" value="PALMITOYLTRANSFERASE ZDHHC16"/>
    <property type="match status" value="1"/>
</dbReference>
<evidence type="ECO:0000256" key="10">
    <source>
        <dbReference type="RuleBase" id="RU079119"/>
    </source>
</evidence>
<accession>A0A4Y7PZE9</accession>
<evidence type="ECO:0000256" key="5">
    <source>
        <dbReference type="ARBA" id="ARBA00023136"/>
    </source>
</evidence>
<keyword evidence="8 10" id="KW-0012">Acyltransferase</keyword>
<evidence type="ECO:0000313" key="12">
    <source>
        <dbReference type="EMBL" id="TDL20767.1"/>
    </source>
</evidence>
<evidence type="ECO:0000256" key="2">
    <source>
        <dbReference type="ARBA" id="ARBA00022679"/>
    </source>
</evidence>
<organism evidence="12 13">
    <name type="scientific">Rickenella mellea</name>
    <dbReference type="NCBI Taxonomy" id="50990"/>
    <lineage>
        <taxon>Eukaryota</taxon>
        <taxon>Fungi</taxon>
        <taxon>Dikarya</taxon>
        <taxon>Basidiomycota</taxon>
        <taxon>Agaricomycotina</taxon>
        <taxon>Agaricomycetes</taxon>
        <taxon>Hymenochaetales</taxon>
        <taxon>Rickenellaceae</taxon>
        <taxon>Rickenella</taxon>
    </lineage>
</organism>
<sequence>MCSRAVFRCFRWMEKMGDRITGAAGPFFVGLAIILMSVGVVAFFDVIQPSLSWPIASLPITSMVAVNMLAHYYYACTVRPGFVDDAPRQPGKGFLWARKRSGSSSGALTGVQWSSAERITKASITTCRKCGQRRPERAHHCRVCNRCVLKYDHHCPVRINQCVGLHNERHFVLFMVYLVVATCCFGVLGYESIWKVLSFSFAEEWSYRTPSIAFALVYVVSVVLCLAVGVMLLWHLWSVAGGETSVENHDHEVYKKMAKERGESFENSYDLGVRKNFEYFFNIGRNGYPLYTLILPLRIMPYTDGRAWARREGYDRHAGVKPGEELTDEDEDDE</sequence>
<comment type="catalytic activity">
    <reaction evidence="9 10">
        <text>L-cysteinyl-[protein] + hexadecanoyl-CoA = S-hexadecanoyl-L-cysteinyl-[protein] + CoA</text>
        <dbReference type="Rhea" id="RHEA:36683"/>
        <dbReference type="Rhea" id="RHEA-COMP:10131"/>
        <dbReference type="Rhea" id="RHEA-COMP:11032"/>
        <dbReference type="ChEBI" id="CHEBI:29950"/>
        <dbReference type="ChEBI" id="CHEBI:57287"/>
        <dbReference type="ChEBI" id="CHEBI:57379"/>
        <dbReference type="ChEBI" id="CHEBI:74151"/>
        <dbReference type="EC" id="2.3.1.225"/>
    </reaction>
</comment>
<dbReference type="EC" id="2.3.1.225" evidence="10"/>
<dbReference type="Pfam" id="PF01529">
    <property type="entry name" value="DHHC"/>
    <property type="match status" value="1"/>
</dbReference>
<feature type="transmembrane region" description="Helical" evidence="10">
    <location>
        <begin position="171"/>
        <end position="190"/>
    </location>
</feature>
<feature type="transmembrane region" description="Helical" evidence="10">
    <location>
        <begin position="20"/>
        <end position="44"/>
    </location>
</feature>
<dbReference type="EMBL" id="ML170185">
    <property type="protein sequence ID" value="TDL20767.1"/>
    <property type="molecule type" value="Genomic_DNA"/>
</dbReference>
<keyword evidence="4 10" id="KW-1133">Transmembrane helix</keyword>
<comment type="subcellular location">
    <subcellularLocation>
        <location evidence="1">Membrane</location>
        <topology evidence="1">Multi-pass membrane protein</topology>
    </subcellularLocation>
</comment>
<dbReference type="InterPro" id="IPR039859">
    <property type="entry name" value="PFA4/ZDH16/20/ERF2-like"/>
</dbReference>
<keyword evidence="5 10" id="KW-0472">Membrane</keyword>
<keyword evidence="6" id="KW-0564">Palmitate</keyword>
<dbReference type="GO" id="GO:0019706">
    <property type="term" value="F:protein-cysteine S-palmitoyltransferase activity"/>
    <property type="evidence" value="ECO:0007669"/>
    <property type="project" value="UniProtKB-EC"/>
</dbReference>
<dbReference type="PROSITE" id="PS50216">
    <property type="entry name" value="DHHC"/>
    <property type="match status" value="1"/>
</dbReference>
<evidence type="ECO:0000256" key="7">
    <source>
        <dbReference type="ARBA" id="ARBA00023288"/>
    </source>
</evidence>
<evidence type="ECO:0000256" key="1">
    <source>
        <dbReference type="ARBA" id="ARBA00004141"/>
    </source>
</evidence>
<keyword evidence="3 10" id="KW-0812">Transmembrane</keyword>
<feature type="domain" description="Palmitoyltransferase DHHC" evidence="11">
    <location>
        <begin position="125"/>
        <end position="249"/>
    </location>
</feature>
<comment type="similarity">
    <text evidence="10">Belongs to the DHHC palmitoyltransferase family.</text>
</comment>
<keyword evidence="7" id="KW-0449">Lipoprotein</keyword>
<reference evidence="12 13" key="1">
    <citation type="submission" date="2018-06" db="EMBL/GenBank/DDBJ databases">
        <title>A transcriptomic atlas of mushroom development highlights an independent origin of complex multicellularity.</title>
        <authorList>
            <consortium name="DOE Joint Genome Institute"/>
            <person name="Krizsan K."/>
            <person name="Almasi E."/>
            <person name="Merenyi Z."/>
            <person name="Sahu N."/>
            <person name="Viragh M."/>
            <person name="Koszo T."/>
            <person name="Mondo S."/>
            <person name="Kiss B."/>
            <person name="Balint B."/>
            <person name="Kues U."/>
            <person name="Barry K."/>
            <person name="Hegedus J.C."/>
            <person name="Henrissat B."/>
            <person name="Johnson J."/>
            <person name="Lipzen A."/>
            <person name="Ohm R."/>
            <person name="Nagy I."/>
            <person name="Pangilinan J."/>
            <person name="Yan J."/>
            <person name="Xiong Y."/>
            <person name="Grigoriev I.V."/>
            <person name="Hibbett D.S."/>
            <person name="Nagy L.G."/>
        </authorList>
    </citation>
    <scope>NUCLEOTIDE SEQUENCE [LARGE SCALE GENOMIC DNA]</scope>
    <source>
        <strain evidence="12 13">SZMC22713</strain>
    </source>
</reference>
<proteinExistence type="inferred from homology"/>
<feature type="transmembrane region" description="Helical" evidence="10">
    <location>
        <begin position="50"/>
        <end position="70"/>
    </location>
</feature>
<feature type="transmembrane region" description="Helical" evidence="10">
    <location>
        <begin position="210"/>
        <end position="234"/>
    </location>
</feature>
<evidence type="ECO:0000256" key="3">
    <source>
        <dbReference type="ARBA" id="ARBA00022692"/>
    </source>
</evidence>
<dbReference type="Proteomes" id="UP000294933">
    <property type="component" value="Unassembled WGS sequence"/>
</dbReference>
<dbReference type="VEuPathDB" id="FungiDB:BD410DRAFT_870900"/>
<protein>
    <recommendedName>
        <fullName evidence="10">Palmitoyltransferase</fullName>
        <ecNumber evidence="10">2.3.1.225</ecNumber>
    </recommendedName>
</protein>